<dbReference type="SUPFAM" id="SSF48113">
    <property type="entry name" value="Heme-dependent peroxidases"/>
    <property type="match status" value="1"/>
</dbReference>
<evidence type="ECO:0000256" key="3">
    <source>
        <dbReference type="ARBA" id="ARBA00023180"/>
    </source>
</evidence>
<dbReference type="STRING" id="658196.A0A397SPX5"/>
<dbReference type="EMBL" id="QKYT01000384">
    <property type="protein sequence ID" value="RIA86085.1"/>
    <property type="molecule type" value="Genomic_DNA"/>
</dbReference>
<comment type="subcellular location">
    <subcellularLocation>
        <location evidence="1">Secreted</location>
    </subcellularLocation>
</comment>
<keyword evidence="2" id="KW-0964">Secreted</keyword>
<dbReference type="GO" id="GO:0005576">
    <property type="term" value="C:extracellular region"/>
    <property type="evidence" value="ECO:0007669"/>
    <property type="project" value="UniProtKB-SubCell"/>
</dbReference>
<dbReference type="InterPro" id="IPR019791">
    <property type="entry name" value="Haem_peroxidase_animal"/>
</dbReference>
<evidence type="ECO:0000313" key="6">
    <source>
        <dbReference type="Proteomes" id="UP000265703"/>
    </source>
</evidence>
<dbReference type="GO" id="GO:0004601">
    <property type="term" value="F:peroxidase activity"/>
    <property type="evidence" value="ECO:0007669"/>
    <property type="project" value="UniProtKB-KW"/>
</dbReference>
<dbReference type="GO" id="GO:0046872">
    <property type="term" value="F:metal ion binding"/>
    <property type="evidence" value="ECO:0007669"/>
    <property type="project" value="UniProtKB-KW"/>
</dbReference>
<dbReference type="PROSITE" id="PS50292">
    <property type="entry name" value="PEROXIDASE_3"/>
    <property type="match status" value="1"/>
</dbReference>
<reference evidence="5 6" key="1">
    <citation type="submission" date="2018-06" db="EMBL/GenBank/DDBJ databases">
        <title>Comparative genomics reveals the genomic features of Rhizophagus irregularis, R. cerebriforme, R. diaphanum and Gigaspora rosea, and their symbiotic lifestyle signature.</title>
        <authorList>
            <person name="Morin E."/>
            <person name="San Clemente H."/>
            <person name="Chen E.C.H."/>
            <person name="De La Providencia I."/>
            <person name="Hainaut M."/>
            <person name="Kuo A."/>
            <person name="Kohler A."/>
            <person name="Murat C."/>
            <person name="Tang N."/>
            <person name="Roy S."/>
            <person name="Loubradou J."/>
            <person name="Henrissat B."/>
            <person name="Grigoriev I.V."/>
            <person name="Corradi N."/>
            <person name="Roux C."/>
            <person name="Martin F.M."/>
        </authorList>
    </citation>
    <scope>NUCLEOTIDE SEQUENCE [LARGE SCALE GENOMIC DNA]</scope>
    <source>
        <strain evidence="5 6">DAOM 227022</strain>
    </source>
</reference>
<dbReference type="GO" id="GO:0020037">
    <property type="term" value="F:heme binding"/>
    <property type="evidence" value="ECO:0007669"/>
    <property type="project" value="InterPro"/>
</dbReference>
<keyword evidence="3" id="KW-0325">Glycoprotein</keyword>
<dbReference type="OrthoDB" id="823504at2759"/>
<keyword evidence="6" id="KW-1185">Reference proteome</keyword>
<dbReference type="PANTHER" id="PTHR11475">
    <property type="entry name" value="OXIDASE/PEROXIDASE"/>
    <property type="match status" value="1"/>
</dbReference>
<sequence>MITFWGQFIAFDISSSQSTGEILPTGIIIPSDDAEYLSSITGTTTPLNENALSFNRSNPESRQGSNGVTSFVDASTIYGIDQTKLDQELRDFGNRGKLKLRYTDTPDGQFGYPPIDANGYYILGFAPKRSANMFTHMIYIVFLREHNRRCDELYVIHQDEWDDERYFQEARRWVIALIQKITYREYLSIVLGTPLLPYTNYNPNLVPGLDTFFTTVTMKYGHSEVSDSYTIVDNDGQVLTTLPLNAIQTQGLLENFNIPVLALSLSLQRQEEVDIFYSEMMRGFRFSSTGDFNDIASVDHLRVRDRGIPLYNDVRNAYGLSRAEKFSDITSNTVVQARLQEIYSTVDSVEALAGALAEDHLVGSNFGPLIHTSMKEQVN</sequence>
<dbReference type="PANTHER" id="PTHR11475:SF4">
    <property type="entry name" value="CHORION PEROXIDASE"/>
    <property type="match status" value="1"/>
</dbReference>
<comment type="caution">
    <text evidence="5">The sequence shown here is derived from an EMBL/GenBank/DDBJ whole genome shotgun (WGS) entry which is preliminary data.</text>
</comment>
<dbReference type="GO" id="GO:0006979">
    <property type="term" value="P:response to oxidative stress"/>
    <property type="evidence" value="ECO:0007669"/>
    <property type="project" value="InterPro"/>
</dbReference>
<name>A0A397SPX5_9GLOM</name>
<dbReference type="Gene3D" id="1.10.640.10">
    <property type="entry name" value="Haem peroxidase domain superfamily, animal type"/>
    <property type="match status" value="1"/>
</dbReference>
<evidence type="ECO:0000256" key="2">
    <source>
        <dbReference type="ARBA" id="ARBA00022525"/>
    </source>
</evidence>
<feature type="binding site" description="axial binding residue" evidence="4">
    <location>
        <position position="222"/>
    </location>
    <ligand>
        <name>heme b</name>
        <dbReference type="ChEBI" id="CHEBI:60344"/>
    </ligand>
    <ligandPart>
        <name>Fe</name>
        <dbReference type="ChEBI" id="CHEBI:18248"/>
    </ligandPart>
</feature>
<protein>
    <submittedName>
        <fullName evidence="5">Heme peroxidase</fullName>
    </submittedName>
</protein>
<organism evidence="5 6">
    <name type="scientific">Glomus cerebriforme</name>
    <dbReference type="NCBI Taxonomy" id="658196"/>
    <lineage>
        <taxon>Eukaryota</taxon>
        <taxon>Fungi</taxon>
        <taxon>Fungi incertae sedis</taxon>
        <taxon>Mucoromycota</taxon>
        <taxon>Glomeromycotina</taxon>
        <taxon>Glomeromycetes</taxon>
        <taxon>Glomerales</taxon>
        <taxon>Glomeraceae</taxon>
        <taxon>Glomus</taxon>
    </lineage>
</organism>
<keyword evidence="4" id="KW-0349">Heme</keyword>
<dbReference type="InterPro" id="IPR037120">
    <property type="entry name" value="Haem_peroxidase_sf_animal"/>
</dbReference>
<accession>A0A397SPX5</accession>
<dbReference type="InterPro" id="IPR010255">
    <property type="entry name" value="Haem_peroxidase_sf"/>
</dbReference>
<keyword evidence="4" id="KW-0408">Iron</keyword>
<proteinExistence type="predicted"/>
<dbReference type="Proteomes" id="UP000265703">
    <property type="component" value="Unassembled WGS sequence"/>
</dbReference>
<keyword evidence="5" id="KW-0560">Oxidoreductase</keyword>
<dbReference type="PRINTS" id="PR00457">
    <property type="entry name" value="ANPEROXIDASE"/>
</dbReference>
<evidence type="ECO:0000256" key="4">
    <source>
        <dbReference type="PIRSR" id="PIRSR619791-2"/>
    </source>
</evidence>
<dbReference type="Pfam" id="PF03098">
    <property type="entry name" value="An_peroxidase"/>
    <property type="match status" value="1"/>
</dbReference>
<keyword evidence="5" id="KW-0575">Peroxidase</keyword>
<gene>
    <name evidence="5" type="ORF">C1645_350322</name>
</gene>
<dbReference type="AlphaFoldDB" id="A0A397SPX5"/>
<evidence type="ECO:0000256" key="1">
    <source>
        <dbReference type="ARBA" id="ARBA00004613"/>
    </source>
</evidence>
<keyword evidence="4" id="KW-0479">Metal-binding</keyword>
<evidence type="ECO:0000313" key="5">
    <source>
        <dbReference type="EMBL" id="RIA86085.1"/>
    </source>
</evidence>